<dbReference type="CDD" id="cd16936">
    <property type="entry name" value="HATPase_RsbW-like"/>
    <property type="match status" value="1"/>
</dbReference>
<evidence type="ECO:0000256" key="1">
    <source>
        <dbReference type="ARBA" id="ARBA00022527"/>
    </source>
</evidence>
<keyword evidence="1" id="KW-0723">Serine/threonine-protein kinase</keyword>
<feature type="region of interest" description="Disordered" evidence="2">
    <location>
        <begin position="88"/>
        <end position="122"/>
    </location>
</feature>
<evidence type="ECO:0000313" key="5">
    <source>
        <dbReference type="Proteomes" id="UP000253741"/>
    </source>
</evidence>
<gene>
    <name evidence="4" type="ORF">DVH02_21105</name>
</gene>
<dbReference type="EMBL" id="QQNA01000170">
    <property type="protein sequence ID" value="RDG36232.1"/>
    <property type="molecule type" value="Genomic_DNA"/>
</dbReference>
<dbReference type="SUPFAM" id="SSF55874">
    <property type="entry name" value="ATPase domain of HSP90 chaperone/DNA topoisomerase II/histidine kinase"/>
    <property type="match status" value="1"/>
</dbReference>
<dbReference type="Pfam" id="PF13581">
    <property type="entry name" value="HATPase_c_2"/>
    <property type="match status" value="1"/>
</dbReference>
<dbReference type="AlphaFoldDB" id="A0A370B6E1"/>
<dbReference type="OrthoDB" id="5184679at2"/>
<dbReference type="Proteomes" id="UP000253741">
    <property type="component" value="Unassembled WGS sequence"/>
</dbReference>
<proteinExistence type="predicted"/>
<dbReference type="InterPro" id="IPR003594">
    <property type="entry name" value="HATPase_dom"/>
</dbReference>
<dbReference type="InterPro" id="IPR050267">
    <property type="entry name" value="Anti-sigma-factor_SerPK"/>
</dbReference>
<keyword evidence="1" id="KW-0418">Kinase</keyword>
<accession>A0A370B6E1</accession>
<dbReference type="PANTHER" id="PTHR35526">
    <property type="entry name" value="ANTI-SIGMA-F FACTOR RSBW-RELATED"/>
    <property type="match status" value="1"/>
</dbReference>
<dbReference type="Gene3D" id="3.30.565.10">
    <property type="entry name" value="Histidine kinase-like ATPase, C-terminal domain"/>
    <property type="match status" value="1"/>
</dbReference>
<keyword evidence="1" id="KW-0808">Transferase</keyword>
<evidence type="ECO:0000259" key="3">
    <source>
        <dbReference type="Pfam" id="PF13581"/>
    </source>
</evidence>
<dbReference type="RefSeq" id="WP_114625411.1">
    <property type="nucleotide sequence ID" value="NZ_QQNA01000170.1"/>
</dbReference>
<keyword evidence="4" id="KW-0547">Nucleotide-binding</keyword>
<feature type="domain" description="Histidine kinase/HSP90-like ATPase" evidence="3">
    <location>
        <begin position="23"/>
        <end position="154"/>
    </location>
</feature>
<name>A0A370B6E1_9ACTN</name>
<dbReference type="GO" id="GO:0004674">
    <property type="term" value="F:protein serine/threonine kinase activity"/>
    <property type="evidence" value="ECO:0007669"/>
    <property type="project" value="UniProtKB-KW"/>
</dbReference>
<dbReference type="PANTHER" id="PTHR35526:SF3">
    <property type="entry name" value="ANTI-SIGMA-F FACTOR RSBW"/>
    <property type="match status" value="1"/>
</dbReference>
<reference evidence="4 5" key="1">
    <citation type="submission" date="2018-07" db="EMBL/GenBank/DDBJ databases">
        <title>Streptomyces species from bats.</title>
        <authorList>
            <person name="Dunlap C."/>
        </authorList>
    </citation>
    <scope>NUCLEOTIDE SEQUENCE [LARGE SCALE GENOMIC DNA]</scope>
    <source>
        <strain evidence="4 5">AC230</strain>
    </source>
</reference>
<organism evidence="4 5">
    <name type="scientific">Streptomyces corynorhini</name>
    <dbReference type="NCBI Taxonomy" id="2282652"/>
    <lineage>
        <taxon>Bacteria</taxon>
        <taxon>Bacillati</taxon>
        <taxon>Actinomycetota</taxon>
        <taxon>Actinomycetes</taxon>
        <taxon>Kitasatosporales</taxon>
        <taxon>Streptomycetaceae</taxon>
        <taxon>Streptomyces</taxon>
    </lineage>
</organism>
<evidence type="ECO:0000313" key="4">
    <source>
        <dbReference type="EMBL" id="RDG36232.1"/>
    </source>
</evidence>
<keyword evidence="5" id="KW-1185">Reference proteome</keyword>
<sequence length="159" mass="16868">MRTHGYVLRRAVRASYILPPSETAARWARHLTAAYLTRGCGQWVSADQVDDARLVVSELVTNATRHGRGNCRLRLSVDHGRVTVEVHDHSPVPPRLRTTGPTAPDAAGGSGSGGESGSADVCGLREDGRGIAMVRELSRRFSVLGSPGGGKTVQAVLTC</sequence>
<protein>
    <submittedName>
        <fullName evidence="4">ATP-binding protein</fullName>
    </submittedName>
</protein>
<evidence type="ECO:0000256" key="2">
    <source>
        <dbReference type="SAM" id="MobiDB-lite"/>
    </source>
</evidence>
<comment type="caution">
    <text evidence="4">The sequence shown here is derived from an EMBL/GenBank/DDBJ whole genome shotgun (WGS) entry which is preliminary data.</text>
</comment>
<dbReference type="GO" id="GO:0005524">
    <property type="term" value="F:ATP binding"/>
    <property type="evidence" value="ECO:0007669"/>
    <property type="project" value="UniProtKB-KW"/>
</dbReference>
<keyword evidence="4" id="KW-0067">ATP-binding</keyword>
<dbReference type="InterPro" id="IPR036890">
    <property type="entry name" value="HATPase_C_sf"/>
</dbReference>